<accession>A0ABQ0D0K7</accession>
<gene>
    <name evidence="6" type="primary">g7447</name>
    <name evidence="6" type="ORF">EsDP_00007447</name>
</gene>
<proteinExistence type="predicted"/>
<keyword evidence="2" id="KW-0804">Transcription</keyword>
<dbReference type="SMART" id="SM00906">
    <property type="entry name" value="Fungal_trans"/>
    <property type="match status" value="1"/>
</dbReference>
<evidence type="ECO:0000313" key="6">
    <source>
        <dbReference type="EMBL" id="GAB0139234.1"/>
    </source>
</evidence>
<sequence length="274" mass="29262">MAMDTTFFRSSPFGDGAFSPTQSPVSAQLYAQLPPESTSSILVSNGPSMFLGPHGPDSHHQQIRPTDHPALIAKRLMMLALCLQQLPSSFDLSSLVLQANTAAVDSGAIIHTWVDTVNALVASNDSLVSNAEGVETLILQAIVQGDSGQLHKAWMTGRKAICIAMLLGLHHHQPSQATFTSSCIPGEVLLPRTIESLWFRANCIDRYASLVLGLPPTSNDTSFASERRIRDDKPEDLLGNAKLSSSSGGWSTSWTTPGGAHQSSARQAAISQMS</sequence>
<feature type="compositionally biased region" description="Basic and acidic residues" evidence="4">
    <location>
        <begin position="225"/>
        <end position="236"/>
    </location>
</feature>
<reference evidence="7" key="1">
    <citation type="submission" date="2024-06" db="EMBL/GenBank/DDBJ databases">
        <title>Draft Genome Sequences of Epichloe bromicola Strains Isolated from Elymus ciliaris.</title>
        <authorList>
            <consortium name="Epichloe bromicola genome sequencing consortium"/>
            <person name="Miura A."/>
            <person name="Imano S."/>
            <person name="Ashida A."/>
            <person name="Sato I."/>
            <person name="Chiba S."/>
            <person name="Tanaka A."/>
            <person name="Camagna M."/>
            <person name="Takemoto D."/>
        </authorList>
    </citation>
    <scope>NUCLEOTIDE SEQUENCE [LARGE SCALE GENOMIC DNA]</scope>
    <source>
        <strain evidence="7">DP</strain>
    </source>
</reference>
<feature type="region of interest" description="Disordered" evidence="4">
    <location>
        <begin position="221"/>
        <end position="274"/>
    </location>
</feature>
<evidence type="ECO:0000313" key="7">
    <source>
        <dbReference type="Proteomes" id="UP001562357"/>
    </source>
</evidence>
<evidence type="ECO:0000259" key="5">
    <source>
        <dbReference type="SMART" id="SM00906"/>
    </source>
</evidence>
<evidence type="ECO:0000256" key="2">
    <source>
        <dbReference type="ARBA" id="ARBA00023163"/>
    </source>
</evidence>
<protein>
    <recommendedName>
        <fullName evidence="5">Xylanolytic transcriptional activator regulatory domain-containing protein</fullName>
    </recommendedName>
</protein>
<dbReference type="CDD" id="cd12148">
    <property type="entry name" value="fungal_TF_MHR"/>
    <property type="match status" value="1"/>
</dbReference>
<keyword evidence="1" id="KW-0805">Transcription regulation</keyword>
<evidence type="ECO:0000256" key="4">
    <source>
        <dbReference type="SAM" id="MobiDB-lite"/>
    </source>
</evidence>
<keyword evidence="3" id="KW-0539">Nucleus</keyword>
<name>A0ABQ0D0K7_9HYPO</name>
<feature type="compositionally biased region" description="Low complexity" evidence="4">
    <location>
        <begin position="244"/>
        <end position="256"/>
    </location>
</feature>
<feature type="compositionally biased region" description="Polar residues" evidence="4">
    <location>
        <begin position="261"/>
        <end position="274"/>
    </location>
</feature>
<keyword evidence="7" id="KW-1185">Reference proteome</keyword>
<evidence type="ECO:0000256" key="3">
    <source>
        <dbReference type="ARBA" id="ARBA00023242"/>
    </source>
</evidence>
<evidence type="ECO:0000256" key="1">
    <source>
        <dbReference type="ARBA" id="ARBA00023015"/>
    </source>
</evidence>
<dbReference type="Proteomes" id="UP001562357">
    <property type="component" value="Unassembled WGS sequence"/>
</dbReference>
<dbReference type="PANTHER" id="PTHR47840:SF1">
    <property type="entry name" value="ZN(II)2CYS6 TRANSCRIPTION FACTOR (EUROFUNG)"/>
    <property type="match status" value="1"/>
</dbReference>
<organism evidence="6 7">
    <name type="scientific">Epichloe bromicola</name>
    <dbReference type="NCBI Taxonomy" id="79588"/>
    <lineage>
        <taxon>Eukaryota</taxon>
        <taxon>Fungi</taxon>
        <taxon>Dikarya</taxon>
        <taxon>Ascomycota</taxon>
        <taxon>Pezizomycotina</taxon>
        <taxon>Sordariomycetes</taxon>
        <taxon>Hypocreomycetidae</taxon>
        <taxon>Hypocreales</taxon>
        <taxon>Clavicipitaceae</taxon>
        <taxon>Epichloe</taxon>
    </lineage>
</organism>
<dbReference type="EMBL" id="BAAFGZ010000898">
    <property type="protein sequence ID" value="GAB0139234.1"/>
    <property type="molecule type" value="Genomic_DNA"/>
</dbReference>
<dbReference type="PANTHER" id="PTHR47840">
    <property type="entry name" value="ZN(II)2CYS6 TRANSCRIPTION FACTOR (EUROFUNG)-RELATED"/>
    <property type="match status" value="1"/>
</dbReference>
<feature type="domain" description="Xylanolytic transcriptional activator regulatory" evidence="5">
    <location>
        <begin position="153"/>
        <end position="232"/>
    </location>
</feature>
<dbReference type="InterPro" id="IPR007219">
    <property type="entry name" value="XnlR_reg_dom"/>
</dbReference>
<comment type="caution">
    <text evidence="6">The sequence shown here is derived from an EMBL/GenBank/DDBJ whole genome shotgun (WGS) entry which is preliminary data.</text>
</comment>